<dbReference type="Proteomes" id="UP001205919">
    <property type="component" value="Unassembled WGS sequence"/>
</dbReference>
<evidence type="ECO:0000256" key="2">
    <source>
        <dbReference type="ARBA" id="ARBA00023125"/>
    </source>
</evidence>
<dbReference type="SUPFAM" id="SSF56349">
    <property type="entry name" value="DNA breaking-rejoining enzymes"/>
    <property type="match status" value="1"/>
</dbReference>
<proteinExistence type="inferred from homology"/>
<dbReference type="EMBL" id="JANFYT010000013">
    <property type="protein sequence ID" value="MCQ4814209.1"/>
    <property type="molecule type" value="Genomic_DNA"/>
</dbReference>
<dbReference type="Pfam" id="PF20172">
    <property type="entry name" value="DUF6538"/>
    <property type="match status" value="1"/>
</dbReference>
<dbReference type="Gene3D" id="1.10.443.10">
    <property type="entry name" value="Intergrase catalytic core"/>
    <property type="match status" value="1"/>
</dbReference>
<evidence type="ECO:0000313" key="6">
    <source>
        <dbReference type="Proteomes" id="UP001205919"/>
    </source>
</evidence>
<evidence type="ECO:0000256" key="1">
    <source>
        <dbReference type="ARBA" id="ARBA00008857"/>
    </source>
</evidence>
<evidence type="ECO:0000313" key="5">
    <source>
        <dbReference type="EMBL" id="MCQ4814209.1"/>
    </source>
</evidence>
<dbReference type="InterPro" id="IPR013762">
    <property type="entry name" value="Integrase-like_cat_sf"/>
</dbReference>
<comment type="caution">
    <text evidence="5">The sequence shown here is derived from an EMBL/GenBank/DDBJ whole genome shotgun (WGS) entry which is preliminary data.</text>
</comment>
<comment type="similarity">
    <text evidence="1">Belongs to the 'phage' integrase family.</text>
</comment>
<dbReference type="InterPro" id="IPR050090">
    <property type="entry name" value="Tyrosine_recombinase_XerCD"/>
</dbReference>
<dbReference type="InterPro" id="IPR046668">
    <property type="entry name" value="DUF6538"/>
</dbReference>
<dbReference type="GO" id="GO:0006310">
    <property type="term" value="P:DNA recombination"/>
    <property type="evidence" value="ECO:0007669"/>
    <property type="project" value="UniProtKB-KW"/>
</dbReference>
<dbReference type="PANTHER" id="PTHR30349">
    <property type="entry name" value="PHAGE INTEGRASE-RELATED"/>
    <property type="match status" value="1"/>
</dbReference>
<sequence>MSNYTKQTQNVYIFQNSTYHYFRQVVPPDLRPIFKRTEFRISLRTPDRMEAKRKAGRLSANLWDIFTALRKGDKKVATLSNEQVQDLVRQFIAEELEKDEATRVLRLKPQSIDSEYISASEEANDLIKSDCKEALATCNYSYIKNGADNILEANNLTADKDSMEYRTLCRELLKGQIELCKVISQRNQGVYPTTYTPYSADPLLYNSNVQISNAGKKQKVLISTAFKAYVEEKKAKGNWTPKTVLDISDKVNLFIALLGDIKLCDITQERLKAAECALFNFPKNKAKNPKYRDLTIEEIKKLDIPVEERLSRTTVVNYINQINGFLSWIKTLYELPDWISVIMSAPKGDKTEDTRASKAVFEVTDLRRIVTDEWYMKGEKRLGNSPRGALLDGARFWLPLMALFSGARLEELCQLYIADFKVIDETKCFELTSVIEDEDGTLKKVKGLKNTASKRVVPIHNELLKLGLWEYIQELKEKGHTRVFEELTFSDSAQKYSHNYSKWFNRYLHDTLHIVGSKREGMKVFYSFRHTFINYCVQHGIEDRYFERVVGHKVGGNEITYAHYAKAMSPKTLKAEVLDKIDYEIDLSCLKDNPFARVK</sequence>
<dbReference type="InterPro" id="IPR011010">
    <property type="entry name" value="DNA_brk_join_enz"/>
</dbReference>
<dbReference type="GO" id="GO:0015074">
    <property type="term" value="P:DNA integration"/>
    <property type="evidence" value="ECO:0007669"/>
    <property type="project" value="InterPro"/>
</dbReference>
<dbReference type="GO" id="GO:0003677">
    <property type="term" value="F:DNA binding"/>
    <property type="evidence" value="ECO:0007669"/>
    <property type="project" value="UniProtKB-KW"/>
</dbReference>
<reference evidence="5 6" key="1">
    <citation type="submission" date="2022-06" db="EMBL/GenBank/DDBJ databases">
        <title>Isolation of gut microbiota from human fecal samples.</title>
        <authorList>
            <person name="Pamer E.G."/>
            <person name="Barat B."/>
            <person name="Waligurski E."/>
            <person name="Medina S."/>
            <person name="Paddock L."/>
            <person name="Mostad J."/>
        </authorList>
    </citation>
    <scope>NUCLEOTIDE SEQUENCE [LARGE SCALE GENOMIC DNA]</scope>
    <source>
        <strain evidence="5 6">DFI.9.90</strain>
    </source>
</reference>
<dbReference type="RefSeq" id="WP_256181794.1">
    <property type="nucleotide sequence ID" value="NZ_JANFYT010000013.1"/>
</dbReference>
<evidence type="ECO:0000256" key="3">
    <source>
        <dbReference type="ARBA" id="ARBA00023172"/>
    </source>
</evidence>
<keyword evidence="2" id="KW-0238">DNA-binding</keyword>
<evidence type="ECO:0000259" key="4">
    <source>
        <dbReference type="PROSITE" id="PS51898"/>
    </source>
</evidence>
<accession>A0AAW5K2Z7</accession>
<dbReference type="CDD" id="cd01184">
    <property type="entry name" value="INT_C_like_1"/>
    <property type="match status" value="1"/>
</dbReference>
<dbReference type="InterPro" id="IPR002104">
    <property type="entry name" value="Integrase_catalytic"/>
</dbReference>
<dbReference type="PROSITE" id="PS51898">
    <property type="entry name" value="TYR_RECOMBINASE"/>
    <property type="match status" value="1"/>
</dbReference>
<keyword evidence="3" id="KW-0233">DNA recombination</keyword>
<keyword evidence="6" id="KW-1185">Reference proteome</keyword>
<name>A0AAW5K2Z7_9BACT</name>
<dbReference type="PANTHER" id="PTHR30349:SF41">
    <property type="entry name" value="INTEGRASE_RECOMBINASE PROTEIN MJ0367-RELATED"/>
    <property type="match status" value="1"/>
</dbReference>
<dbReference type="AlphaFoldDB" id="A0AAW5K2Z7"/>
<protein>
    <submittedName>
        <fullName evidence="5">Site-specific integrase</fullName>
    </submittedName>
</protein>
<organism evidence="5 6">
    <name type="scientific">Cloacibacillus evryensis</name>
    <dbReference type="NCBI Taxonomy" id="508460"/>
    <lineage>
        <taxon>Bacteria</taxon>
        <taxon>Thermotogati</taxon>
        <taxon>Synergistota</taxon>
        <taxon>Synergistia</taxon>
        <taxon>Synergistales</taxon>
        <taxon>Synergistaceae</taxon>
        <taxon>Cloacibacillus</taxon>
    </lineage>
</organism>
<feature type="domain" description="Tyr recombinase" evidence="4">
    <location>
        <begin position="365"/>
        <end position="578"/>
    </location>
</feature>
<gene>
    <name evidence="5" type="ORF">NE630_07170</name>
</gene>